<keyword evidence="9 11" id="KW-1015">Disulfide bond</keyword>
<evidence type="ECO:0000256" key="8">
    <source>
        <dbReference type="ARBA" id="ARBA00023125"/>
    </source>
</evidence>
<accession>A0ABP9RAZ9</accession>
<keyword evidence="15" id="KW-1185">Reference proteome</keyword>
<evidence type="ECO:0000256" key="3">
    <source>
        <dbReference type="ARBA" id="ARBA00022485"/>
    </source>
</evidence>
<feature type="compositionally biased region" description="Basic residues" evidence="12">
    <location>
        <begin position="100"/>
        <end position="109"/>
    </location>
</feature>
<comment type="similarity">
    <text evidence="2 11">Belongs to the WhiB family.</text>
</comment>
<keyword evidence="11" id="KW-0963">Cytoplasm</keyword>
<evidence type="ECO:0000259" key="13">
    <source>
        <dbReference type="PROSITE" id="PS51674"/>
    </source>
</evidence>
<feature type="binding site" evidence="11">
    <location>
        <position position="74"/>
    </location>
    <ligand>
        <name>[4Fe-4S] cluster</name>
        <dbReference type="ChEBI" id="CHEBI:49883"/>
    </ligand>
</feature>
<dbReference type="EMBL" id="BAABJP010000057">
    <property type="protein sequence ID" value="GAA5173761.1"/>
    <property type="molecule type" value="Genomic_DNA"/>
</dbReference>
<dbReference type="PROSITE" id="PS51674">
    <property type="entry name" value="4FE4S_WBL"/>
    <property type="match status" value="1"/>
</dbReference>
<dbReference type="Proteomes" id="UP001428817">
    <property type="component" value="Unassembled WGS sequence"/>
</dbReference>
<dbReference type="PANTHER" id="PTHR38839">
    <property type="entry name" value="TRANSCRIPTIONAL REGULATOR WHID-RELATED"/>
    <property type="match status" value="1"/>
</dbReference>
<feature type="binding site" evidence="11">
    <location>
        <position position="68"/>
    </location>
    <ligand>
        <name>[4Fe-4S] cluster</name>
        <dbReference type="ChEBI" id="CHEBI:49883"/>
    </ligand>
</feature>
<evidence type="ECO:0000256" key="7">
    <source>
        <dbReference type="ARBA" id="ARBA00023015"/>
    </source>
</evidence>
<comment type="caution">
    <text evidence="14">The sequence shown here is derived from an EMBL/GenBank/DDBJ whole genome shotgun (WGS) entry which is preliminary data.</text>
</comment>
<keyword evidence="4 11" id="KW-0479">Metal-binding</keyword>
<evidence type="ECO:0000256" key="10">
    <source>
        <dbReference type="ARBA" id="ARBA00023163"/>
    </source>
</evidence>
<feature type="binding site" evidence="11">
    <location>
        <position position="65"/>
    </location>
    <ligand>
        <name>[4Fe-4S] cluster</name>
        <dbReference type="ChEBI" id="CHEBI:49883"/>
    </ligand>
</feature>
<evidence type="ECO:0000256" key="4">
    <source>
        <dbReference type="ARBA" id="ARBA00022723"/>
    </source>
</evidence>
<evidence type="ECO:0000256" key="1">
    <source>
        <dbReference type="ARBA" id="ARBA00004496"/>
    </source>
</evidence>
<feature type="compositionally biased region" description="Basic and acidic residues" evidence="12">
    <location>
        <begin position="110"/>
        <end position="120"/>
    </location>
</feature>
<comment type="cofactor">
    <cofactor evidence="11">
        <name>[4Fe-4S] cluster</name>
        <dbReference type="ChEBI" id="CHEBI:49883"/>
    </cofactor>
    <text evidence="11">Binds 1 [4Fe-4S] cluster per subunit. Following nitrosylation of the [4Fe-4S] cluster binds 1 [4Fe-8(NO)] cluster per subunit.</text>
</comment>
<feature type="domain" description="4Fe-4S Wbl-type" evidence="13">
    <location>
        <begin position="41"/>
        <end position="98"/>
    </location>
</feature>
<evidence type="ECO:0000256" key="5">
    <source>
        <dbReference type="ARBA" id="ARBA00023004"/>
    </source>
</evidence>
<comment type="function">
    <text evidence="11">Acts as a transcriptional regulator. Probably redox-responsive. The apo- but not holo-form probably binds DNA.</text>
</comment>
<dbReference type="Pfam" id="PF02467">
    <property type="entry name" value="Whib"/>
    <property type="match status" value="1"/>
</dbReference>
<dbReference type="InterPro" id="IPR003482">
    <property type="entry name" value="Whib"/>
</dbReference>
<keyword evidence="10 11" id="KW-0804">Transcription</keyword>
<feature type="binding site" evidence="11">
    <location>
        <position position="42"/>
    </location>
    <ligand>
        <name>[4Fe-4S] cluster</name>
        <dbReference type="ChEBI" id="CHEBI:49883"/>
    </ligand>
</feature>
<evidence type="ECO:0000256" key="11">
    <source>
        <dbReference type="HAMAP-Rule" id="MF_01479"/>
    </source>
</evidence>
<keyword evidence="3 11" id="KW-0004">4Fe-4S</keyword>
<reference evidence="15" key="1">
    <citation type="journal article" date="2019" name="Int. J. Syst. Evol. Microbiol.">
        <title>The Global Catalogue of Microorganisms (GCM) 10K type strain sequencing project: providing services to taxonomists for standard genome sequencing and annotation.</title>
        <authorList>
            <consortium name="The Broad Institute Genomics Platform"/>
            <consortium name="The Broad Institute Genome Sequencing Center for Infectious Disease"/>
            <person name="Wu L."/>
            <person name="Ma J."/>
        </authorList>
    </citation>
    <scope>NUCLEOTIDE SEQUENCE [LARGE SCALE GENOMIC DNA]</scope>
    <source>
        <strain evidence="15">JCM 18303</strain>
    </source>
</reference>
<feature type="region of interest" description="Disordered" evidence="12">
    <location>
        <begin position="99"/>
        <end position="120"/>
    </location>
</feature>
<comment type="PTM">
    <text evidence="11">The Fe-S cluster can be nitrosylated by nitric oxide (NO).</text>
</comment>
<protein>
    <recommendedName>
        <fullName evidence="11">Transcriptional regulator WhiB</fullName>
    </recommendedName>
</protein>
<comment type="subcellular location">
    <subcellularLocation>
        <location evidence="1 11">Cytoplasm</location>
    </subcellularLocation>
</comment>
<keyword evidence="5 11" id="KW-0408">Iron</keyword>
<evidence type="ECO:0000313" key="14">
    <source>
        <dbReference type="EMBL" id="GAA5173761.1"/>
    </source>
</evidence>
<comment type="PTM">
    <text evidence="11">Upon Fe-S cluster removal intramolecular disulfide bonds are formed.</text>
</comment>
<dbReference type="PANTHER" id="PTHR38839:SF2">
    <property type="entry name" value="TRANSCRIPTIONAL REGULATOR WHIB7-RELATED"/>
    <property type="match status" value="1"/>
</dbReference>
<sequence length="120" mass="13186">MYVVQSPPDPRPATPAISDCTFVPDLGAMLAAAPSADVQLPCRGEDADLWFAERPAQLDRAQALCQQCPIRQQCLAGALERREPWGVWGGEIFERGRTIPFKRGRGRPAKVRDTDQPTVA</sequence>
<keyword evidence="6 11" id="KW-0411">Iron-sulfur</keyword>
<evidence type="ECO:0000256" key="6">
    <source>
        <dbReference type="ARBA" id="ARBA00023014"/>
    </source>
</evidence>
<dbReference type="HAMAP" id="MF_01479">
    <property type="entry name" value="WhiB"/>
    <property type="match status" value="1"/>
</dbReference>
<evidence type="ECO:0000256" key="12">
    <source>
        <dbReference type="SAM" id="MobiDB-lite"/>
    </source>
</evidence>
<evidence type="ECO:0000256" key="2">
    <source>
        <dbReference type="ARBA" id="ARBA00006597"/>
    </source>
</evidence>
<evidence type="ECO:0000313" key="15">
    <source>
        <dbReference type="Proteomes" id="UP001428817"/>
    </source>
</evidence>
<dbReference type="InterPro" id="IPR034768">
    <property type="entry name" value="4FE4S_WBL"/>
</dbReference>
<keyword evidence="8 11" id="KW-0238">DNA-binding</keyword>
<organism evidence="14 15">
    <name type="scientific">Pseudonocardia eucalypti</name>
    <dbReference type="NCBI Taxonomy" id="648755"/>
    <lineage>
        <taxon>Bacteria</taxon>
        <taxon>Bacillati</taxon>
        <taxon>Actinomycetota</taxon>
        <taxon>Actinomycetes</taxon>
        <taxon>Pseudonocardiales</taxon>
        <taxon>Pseudonocardiaceae</taxon>
        <taxon>Pseudonocardia</taxon>
    </lineage>
</organism>
<name>A0ABP9RAZ9_9PSEU</name>
<proteinExistence type="inferred from homology"/>
<gene>
    <name evidence="11" type="primary">whiB</name>
    <name evidence="14" type="ORF">GCM10023321_76050</name>
</gene>
<keyword evidence="7 11" id="KW-0805">Transcription regulation</keyword>
<evidence type="ECO:0000256" key="9">
    <source>
        <dbReference type="ARBA" id="ARBA00023157"/>
    </source>
</evidence>